<dbReference type="AlphaFoldDB" id="A0A815YN18"/>
<evidence type="ECO:0000313" key="3">
    <source>
        <dbReference type="EMBL" id="CAF1573209.1"/>
    </source>
</evidence>
<proteinExistence type="predicted"/>
<evidence type="ECO:0000313" key="4">
    <source>
        <dbReference type="Proteomes" id="UP000663828"/>
    </source>
</evidence>
<keyword evidence="2" id="KW-0812">Transmembrane</keyword>
<feature type="coiled-coil region" evidence="1">
    <location>
        <begin position="83"/>
        <end position="121"/>
    </location>
</feature>
<sequence>MESGDKSSIHENSSDETVLLLHRLNIPLNCLDNSHSRQHYIEEYSAKYSKAKYLLGNARKKQRKIIMTYYNEKERPEQDFERLQSVKASLLEENEKIKKFKEALKRKLLLYQQRIQFLKDAEFSSTKEIEQLKNNTPTICTDISSDSPMIDDSLHHLLDDSYPYSSDDHQTDLFHFTTQDSLSNPQTAWFQALKHYYEFFDSSPSTGHVRLISMIVMISLAILLIIFINDLLEYFLVYLTKSPTFSSIDSTLPSSSSSFFTNFLSNIYHHITSWFLSVFHWFESSSIY</sequence>
<name>A0A815YN18_ADIRI</name>
<keyword evidence="4" id="KW-1185">Reference proteome</keyword>
<keyword evidence="1" id="KW-0175">Coiled coil</keyword>
<protein>
    <submittedName>
        <fullName evidence="3">Uncharacterized protein</fullName>
    </submittedName>
</protein>
<keyword evidence="2" id="KW-0472">Membrane</keyword>
<evidence type="ECO:0000256" key="1">
    <source>
        <dbReference type="SAM" id="Coils"/>
    </source>
</evidence>
<comment type="caution">
    <text evidence="3">The sequence shown here is derived from an EMBL/GenBank/DDBJ whole genome shotgun (WGS) entry which is preliminary data.</text>
</comment>
<reference evidence="3" key="1">
    <citation type="submission" date="2021-02" db="EMBL/GenBank/DDBJ databases">
        <authorList>
            <person name="Nowell W R."/>
        </authorList>
    </citation>
    <scope>NUCLEOTIDE SEQUENCE</scope>
</reference>
<gene>
    <name evidence="3" type="ORF">XAT740_LOCUS44687</name>
</gene>
<accession>A0A815YN18</accession>
<dbReference type="Proteomes" id="UP000663828">
    <property type="component" value="Unassembled WGS sequence"/>
</dbReference>
<dbReference type="EMBL" id="CAJNOR010005703">
    <property type="protein sequence ID" value="CAF1573209.1"/>
    <property type="molecule type" value="Genomic_DNA"/>
</dbReference>
<feature type="transmembrane region" description="Helical" evidence="2">
    <location>
        <begin position="211"/>
        <end position="239"/>
    </location>
</feature>
<evidence type="ECO:0000256" key="2">
    <source>
        <dbReference type="SAM" id="Phobius"/>
    </source>
</evidence>
<organism evidence="3 4">
    <name type="scientific">Adineta ricciae</name>
    <name type="common">Rotifer</name>
    <dbReference type="NCBI Taxonomy" id="249248"/>
    <lineage>
        <taxon>Eukaryota</taxon>
        <taxon>Metazoa</taxon>
        <taxon>Spiralia</taxon>
        <taxon>Gnathifera</taxon>
        <taxon>Rotifera</taxon>
        <taxon>Eurotatoria</taxon>
        <taxon>Bdelloidea</taxon>
        <taxon>Adinetida</taxon>
        <taxon>Adinetidae</taxon>
        <taxon>Adineta</taxon>
    </lineage>
</organism>
<keyword evidence="2" id="KW-1133">Transmembrane helix</keyword>